<keyword evidence="1" id="KW-0472">Membrane</keyword>
<evidence type="ECO:0000256" key="1">
    <source>
        <dbReference type="SAM" id="Phobius"/>
    </source>
</evidence>
<accession>A0A545V690</accession>
<dbReference type="AlphaFoldDB" id="A0A545V690"/>
<proteinExistence type="predicted"/>
<reference evidence="2 3" key="1">
    <citation type="journal article" date="2019" name="Appl. Microbiol. Biotechnol.">
        <title>Genome sequence of Isaria javanica and comparative genome analysis insights into family S53 peptidase evolution in fungal entomopathogens.</title>
        <authorList>
            <person name="Lin R."/>
            <person name="Zhang X."/>
            <person name="Xin B."/>
            <person name="Zou M."/>
            <person name="Gao Y."/>
            <person name="Qin F."/>
            <person name="Hu Q."/>
            <person name="Xie B."/>
            <person name="Cheng X."/>
        </authorList>
    </citation>
    <scope>NUCLEOTIDE SEQUENCE [LARGE SCALE GENOMIC DNA]</scope>
    <source>
        <strain evidence="2 3">IJ1G</strain>
    </source>
</reference>
<evidence type="ECO:0000313" key="2">
    <source>
        <dbReference type="EMBL" id="TQV97229.1"/>
    </source>
</evidence>
<dbReference type="Proteomes" id="UP000315783">
    <property type="component" value="Unassembled WGS sequence"/>
</dbReference>
<keyword evidence="1" id="KW-0812">Transmembrane</keyword>
<organism evidence="2 3">
    <name type="scientific">Cordyceps javanica</name>
    <dbReference type="NCBI Taxonomy" id="43265"/>
    <lineage>
        <taxon>Eukaryota</taxon>
        <taxon>Fungi</taxon>
        <taxon>Dikarya</taxon>
        <taxon>Ascomycota</taxon>
        <taxon>Pezizomycotina</taxon>
        <taxon>Sordariomycetes</taxon>
        <taxon>Hypocreomycetidae</taxon>
        <taxon>Hypocreales</taxon>
        <taxon>Cordycipitaceae</taxon>
        <taxon>Cordyceps</taxon>
    </lineage>
</organism>
<dbReference type="EMBL" id="SPUK01000005">
    <property type="protein sequence ID" value="TQV97229.1"/>
    <property type="molecule type" value="Genomic_DNA"/>
</dbReference>
<evidence type="ECO:0000313" key="3">
    <source>
        <dbReference type="Proteomes" id="UP000315783"/>
    </source>
</evidence>
<feature type="transmembrane region" description="Helical" evidence="1">
    <location>
        <begin position="33"/>
        <end position="54"/>
    </location>
</feature>
<name>A0A545V690_9HYPO</name>
<protein>
    <submittedName>
        <fullName evidence="2">Uncharacterized protein</fullName>
    </submittedName>
</protein>
<comment type="caution">
    <text evidence="2">The sequence shown here is derived from an EMBL/GenBank/DDBJ whole genome shotgun (WGS) entry which is preliminary data.</text>
</comment>
<sequence length="75" mass="8825">MLLRVSSRKLSSLELLEYITSLSDQSQGPVVRIFFLFEFLYIFISSTLGFSRYLSQFRPKRFIINLYTMFVSSVP</sequence>
<keyword evidence="3" id="KW-1185">Reference proteome</keyword>
<gene>
    <name evidence="2" type="ORF">IF1G_04469</name>
</gene>
<keyword evidence="1" id="KW-1133">Transmembrane helix</keyword>